<dbReference type="EMBL" id="CAMPGE010023972">
    <property type="protein sequence ID" value="CAI2381843.1"/>
    <property type="molecule type" value="Genomic_DNA"/>
</dbReference>
<keyword evidence="1" id="KW-1133">Transmembrane helix</keyword>
<evidence type="ECO:0000313" key="2">
    <source>
        <dbReference type="EMBL" id="CAI2381843.1"/>
    </source>
</evidence>
<proteinExistence type="predicted"/>
<evidence type="ECO:0000256" key="1">
    <source>
        <dbReference type="SAM" id="Phobius"/>
    </source>
</evidence>
<dbReference type="AlphaFoldDB" id="A0AAD1XZP9"/>
<name>A0AAD1XZP9_EUPCR</name>
<accession>A0AAD1XZP9</accession>
<organism evidence="2 3">
    <name type="scientific">Euplotes crassus</name>
    <dbReference type="NCBI Taxonomy" id="5936"/>
    <lineage>
        <taxon>Eukaryota</taxon>
        <taxon>Sar</taxon>
        <taxon>Alveolata</taxon>
        <taxon>Ciliophora</taxon>
        <taxon>Intramacronucleata</taxon>
        <taxon>Spirotrichea</taxon>
        <taxon>Hypotrichia</taxon>
        <taxon>Euplotida</taxon>
        <taxon>Euplotidae</taxon>
        <taxon>Moneuplotes</taxon>
    </lineage>
</organism>
<evidence type="ECO:0000313" key="3">
    <source>
        <dbReference type="Proteomes" id="UP001295684"/>
    </source>
</evidence>
<sequence>MFFSFNFERVKVFRTTPILMSTDLISFCILVIPFLIFCRGEVSEIFDCFSSIFFKQFK</sequence>
<reference evidence="2" key="1">
    <citation type="submission" date="2023-07" db="EMBL/GenBank/DDBJ databases">
        <authorList>
            <consortium name="AG Swart"/>
            <person name="Singh M."/>
            <person name="Singh A."/>
            <person name="Seah K."/>
            <person name="Emmerich C."/>
        </authorList>
    </citation>
    <scope>NUCLEOTIDE SEQUENCE</scope>
    <source>
        <strain evidence="2">DP1</strain>
    </source>
</reference>
<feature type="transmembrane region" description="Helical" evidence="1">
    <location>
        <begin position="12"/>
        <end position="37"/>
    </location>
</feature>
<gene>
    <name evidence="2" type="ORF">ECRASSUSDP1_LOCUS23309</name>
</gene>
<keyword evidence="1" id="KW-0472">Membrane</keyword>
<protein>
    <submittedName>
        <fullName evidence="2">Uncharacterized protein</fullName>
    </submittedName>
</protein>
<dbReference type="Proteomes" id="UP001295684">
    <property type="component" value="Unassembled WGS sequence"/>
</dbReference>
<keyword evidence="1" id="KW-0812">Transmembrane</keyword>
<comment type="caution">
    <text evidence="2">The sequence shown here is derived from an EMBL/GenBank/DDBJ whole genome shotgun (WGS) entry which is preliminary data.</text>
</comment>
<keyword evidence="3" id="KW-1185">Reference proteome</keyword>